<name>A0A9X2D7Y0_9ACTN</name>
<evidence type="ECO:0000313" key="4">
    <source>
        <dbReference type="Proteomes" id="UP001139485"/>
    </source>
</evidence>
<accession>A0A9X2D7Y0</accession>
<reference evidence="3" key="1">
    <citation type="submission" date="2022-05" db="EMBL/GenBank/DDBJ databases">
        <authorList>
            <person name="Tuo L."/>
        </authorList>
    </citation>
    <scope>NUCLEOTIDE SEQUENCE</scope>
    <source>
        <strain evidence="3">BSK12Z-4</strain>
    </source>
</reference>
<keyword evidence="4" id="KW-1185">Reference proteome</keyword>
<dbReference type="NCBIfam" id="TIGR03618">
    <property type="entry name" value="Rv1155_F420"/>
    <property type="match status" value="1"/>
</dbReference>
<dbReference type="PANTHER" id="PTHR35176">
    <property type="entry name" value="HEME OXYGENASE HI_0854-RELATED"/>
    <property type="match status" value="1"/>
</dbReference>
<dbReference type="SUPFAM" id="SSF50475">
    <property type="entry name" value="FMN-binding split barrel"/>
    <property type="match status" value="1"/>
</dbReference>
<dbReference type="RefSeq" id="WP_250827058.1">
    <property type="nucleotide sequence ID" value="NZ_JAMOIL010000010.1"/>
</dbReference>
<comment type="caution">
    <text evidence="3">The sequence shown here is derived from an EMBL/GenBank/DDBJ whole genome shotgun (WGS) entry which is preliminary data.</text>
</comment>
<dbReference type="AlphaFoldDB" id="A0A9X2D7Y0"/>
<dbReference type="GO" id="GO:0016627">
    <property type="term" value="F:oxidoreductase activity, acting on the CH-CH group of donors"/>
    <property type="evidence" value="ECO:0007669"/>
    <property type="project" value="TreeGrafter"/>
</dbReference>
<organism evidence="3 4">
    <name type="scientific">Nocardioides bruguierae</name>
    <dbReference type="NCBI Taxonomy" id="2945102"/>
    <lineage>
        <taxon>Bacteria</taxon>
        <taxon>Bacillati</taxon>
        <taxon>Actinomycetota</taxon>
        <taxon>Actinomycetes</taxon>
        <taxon>Propionibacteriales</taxon>
        <taxon>Nocardioidaceae</taxon>
        <taxon>Nocardioides</taxon>
    </lineage>
</organism>
<dbReference type="EMBL" id="JAMOIL010000010">
    <property type="protein sequence ID" value="MCM0620432.1"/>
    <property type="molecule type" value="Genomic_DNA"/>
</dbReference>
<sequence>MEIEQALTAARGTHQSVLTTLRRSNGRPQISNVVHAVDEHGTVRVSITADRAKYANLRHTPWAALHVSGGSFWAYAVLECEASLSEVVASPDDAAAEESVALYRAIAGEHEDWDEYRAALVTDRRLVVRLTPVHAYGQLG</sequence>
<dbReference type="InterPro" id="IPR052019">
    <property type="entry name" value="F420H2_bilvrd_red/Heme_oxyg"/>
</dbReference>
<dbReference type="InterPro" id="IPR012349">
    <property type="entry name" value="Split_barrel_FMN-bd"/>
</dbReference>
<proteinExistence type="predicted"/>
<dbReference type="Proteomes" id="UP001139485">
    <property type="component" value="Unassembled WGS sequence"/>
</dbReference>
<evidence type="ECO:0000256" key="1">
    <source>
        <dbReference type="ARBA" id="ARBA00023002"/>
    </source>
</evidence>
<protein>
    <submittedName>
        <fullName evidence="3">PPOX class F420-dependent oxidoreductase</fullName>
    </submittedName>
</protein>
<dbReference type="Pfam" id="PF01243">
    <property type="entry name" value="PNPOx_N"/>
    <property type="match status" value="1"/>
</dbReference>
<dbReference type="GO" id="GO:0070967">
    <property type="term" value="F:coenzyme F420 binding"/>
    <property type="evidence" value="ECO:0007669"/>
    <property type="project" value="TreeGrafter"/>
</dbReference>
<dbReference type="GO" id="GO:0005829">
    <property type="term" value="C:cytosol"/>
    <property type="evidence" value="ECO:0007669"/>
    <property type="project" value="TreeGrafter"/>
</dbReference>
<evidence type="ECO:0000313" key="3">
    <source>
        <dbReference type="EMBL" id="MCM0620432.1"/>
    </source>
</evidence>
<gene>
    <name evidence="3" type="ORF">M8330_09005</name>
</gene>
<evidence type="ECO:0000259" key="2">
    <source>
        <dbReference type="Pfam" id="PF01243"/>
    </source>
</evidence>
<dbReference type="PANTHER" id="PTHR35176:SF2">
    <property type="entry name" value="F420H(2)-DEPENDENT REDUCTASE RV1155"/>
    <property type="match status" value="1"/>
</dbReference>
<dbReference type="InterPro" id="IPR019920">
    <property type="entry name" value="F420-binding_dom_put"/>
</dbReference>
<dbReference type="Gene3D" id="2.30.110.10">
    <property type="entry name" value="Electron Transport, Fmn-binding Protein, Chain A"/>
    <property type="match status" value="1"/>
</dbReference>
<dbReference type="InterPro" id="IPR011576">
    <property type="entry name" value="Pyridox_Oxase_N"/>
</dbReference>
<keyword evidence="1" id="KW-0560">Oxidoreductase</keyword>
<feature type="domain" description="Pyridoxamine 5'-phosphate oxidase N-terminal" evidence="2">
    <location>
        <begin position="13"/>
        <end position="120"/>
    </location>
</feature>